<comment type="caution">
    <text evidence="11">The sequence shown here is derived from an EMBL/GenBank/DDBJ whole genome shotgun (WGS) entry which is preliminary data.</text>
</comment>
<dbReference type="GO" id="GO:0071978">
    <property type="term" value="P:bacterial-type flagellum-dependent swarming motility"/>
    <property type="evidence" value="ECO:0007669"/>
    <property type="project" value="TreeGrafter"/>
</dbReference>
<evidence type="ECO:0000256" key="7">
    <source>
        <dbReference type="ARBA" id="ARBA00022779"/>
    </source>
</evidence>
<accession>A0A9X2A4D6</accession>
<evidence type="ECO:0000256" key="1">
    <source>
        <dbReference type="ARBA" id="ARBA00002254"/>
    </source>
</evidence>
<comment type="subcellular location">
    <subcellularLocation>
        <location evidence="2">Cell membrane</location>
        <topology evidence="2">Single-pass membrane protein</topology>
    </subcellularLocation>
</comment>
<dbReference type="GO" id="GO:0006935">
    <property type="term" value="P:chemotaxis"/>
    <property type="evidence" value="ECO:0007669"/>
    <property type="project" value="UniProtKB-KW"/>
</dbReference>
<keyword evidence="9 10" id="KW-0472">Membrane</keyword>
<protein>
    <recommendedName>
        <fullName evidence="10">Flagellar protein FliL</fullName>
    </recommendedName>
</protein>
<dbReference type="Proteomes" id="UP001139150">
    <property type="component" value="Unassembled WGS sequence"/>
</dbReference>
<reference evidence="11" key="1">
    <citation type="submission" date="2022-02" db="EMBL/GenBank/DDBJ databases">
        <title>Halalkalibacter sp. nov. isolated from Lonar Lake, India.</title>
        <authorList>
            <person name="Joshi A."/>
            <person name="Thite S."/>
            <person name="Lodha T."/>
        </authorList>
    </citation>
    <scope>NUCLEOTIDE SEQUENCE</scope>
    <source>
        <strain evidence="11">MEB205</strain>
    </source>
</reference>
<dbReference type="PANTHER" id="PTHR35091:SF2">
    <property type="entry name" value="FLAGELLAR PROTEIN FLIL"/>
    <property type="match status" value="1"/>
</dbReference>
<evidence type="ECO:0000256" key="6">
    <source>
        <dbReference type="ARBA" id="ARBA00022692"/>
    </source>
</evidence>
<dbReference type="GO" id="GO:0009425">
    <property type="term" value="C:bacterial-type flagellum basal body"/>
    <property type="evidence" value="ECO:0007669"/>
    <property type="project" value="InterPro"/>
</dbReference>
<evidence type="ECO:0000313" key="11">
    <source>
        <dbReference type="EMBL" id="MCL7746717.1"/>
    </source>
</evidence>
<keyword evidence="11" id="KW-0282">Flagellum</keyword>
<keyword evidence="12" id="KW-1185">Reference proteome</keyword>
<name>A0A9X2A4D6_9BACI</name>
<comment type="function">
    <text evidence="1 10">Controls the rotational direction of flagella during chemotaxis.</text>
</comment>
<proteinExistence type="inferred from homology"/>
<keyword evidence="11" id="KW-0966">Cell projection</keyword>
<dbReference type="RefSeq" id="WP_250095632.1">
    <property type="nucleotide sequence ID" value="NZ_JAKRYL010000005.1"/>
</dbReference>
<dbReference type="EMBL" id="JAKRYL010000005">
    <property type="protein sequence ID" value="MCL7746717.1"/>
    <property type="molecule type" value="Genomic_DNA"/>
</dbReference>
<organism evidence="11 12">
    <name type="scientific">Halalkalibacter alkaliphilus</name>
    <dbReference type="NCBI Taxonomy" id="2917993"/>
    <lineage>
        <taxon>Bacteria</taxon>
        <taxon>Bacillati</taxon>
        <taxon>Bacillota</taxon>
        <taxon>Bacilli</taxon>
        <taxon>Bacillales</taxon>
        <taxon>Bacillaceae</taxon>
        <taxon>Halalkalibacter</taxon>
    </lineage>
</organism>
<dbReference type="GO" id="GO:0005886">
    <property type="term" value="C:plasma membrane"/>
    <property type="evidence" value="ECO:0007669"/>
    <property type="project" value="UniProtKB-SubCell"/>
</dbReference>
<keyword evidence="4 10" id="KW-1003">Cell membrane</keyword>
<evidence type="ECO:0000256" key="8">
    <source>
        <dbReference type="ARBA" id="ARBA00022989"/>
    </source>
</evidence>
<evidence type="ECO:0000256" key="4">
    <source>
        <dbReference type="ARBA" id="ARBA00022475"/>
    </source>
</evidence>
<evidence type="ECO:0000256" key="3">
    <source>
        <dbReference type="ARBA" id="ARBA00008281"/>
    </source>
</evidence>
<dbReference type="PANTHER" id="PTHR35091">
    <property type="entry name" value="FLAGELLAR PROTEIN FLIL"/>
    <property type="match status" value="1"/>
</dbReference>
<evidence type="ECO:0000256" key="5">
    <source>
        <dbReference type="ARBA" id="ARBA00022500"/>
    </source>
</evidence>
<evidence type="ECO:0000313" key="12">
    <source>
        <dbReference type="Proteomes" id="UP001139150"/>
    </source>
</evidence>
<dbReference type="Pfam" id="PF03748">
    <property type="entry name" value="FliL"/>
    <property type="match status" value="1"/>
</dbReference>
<evidence type="ECO:0000256" key="2">
    <source>
        <dbReference type="ARBA" id="ARBA00004162"/>
    </source>
</evidence>
<evidence type="ECO:0000256" key="9">
    <source>
        <dbReference type="ARBA" id="ARBA00023136"/>
    </source>
</evidence>
<gene>
    <name evidence="11" type="ORF">MF646_06230</name>
</gene>
<keyword evidence="11" id="KW-0969">Cilium</keyword>
<dbReference type="AlphaFoldDB" id="A0A9X2A4D6"/>
<sequence>MQKVIITILLTLVIGLSGVVYFLMSDRPPSSNELATLEDRVFHTDRIVISIQNRSHLQLSLAIETDSKRSRSELQSAYPLIENKLIHSLSSLERSEIQSEDGIDLIETTILASISPLLTTGEVRNVYVTGKVLQ</sequence>
<keyword evidence="6" id="KW-0812">Transmembrane</keyword>
<comment type="similarity">
    <text evidence="3 10">Belongs to the FliL family.</text>
</comment>
<evidence type="ECO:0000256" key="10">
    <source>
        <dbReference type="RuleBase" id="RU364125"/>
    </source>
</evidence>
<dbReference type="InterPro" id="IPR005503">
    <property type="entry name" value="FliL"/>
</dbReference>
<keyword evidence="7 10" id="KW-0283">Flagellar rotation</keyword>
<keyword evidence="8" id="KW-1133">Transmembrane helix</keyword>
<keyword evidence="5 10" id="KW-0145">Chemotaxis</keyword>